<dbReference type="PANTHER" id="PTHR10291">
    <property type="entry name" value="DEHYDRODOLICHYL DIPHOSPHATE SYNTHASE FAMILY MEMBER"/>
    <property type="match status" value="1"/>
</dbReference>
<dbReference type="HAMAP" id="MF_01139">
    <property type="entry name" value="ISPT"/>
    <property type="match status" value="1"/>
</dbReference>
<accession>B3T574</accession>
<reference evidence="2" key="1">
    <citation type="journal article" date="2008" name="ISME J.">
        <title>Genomic patterns of recombination, clonal divergence and environment in marine microbial populations.</title>
        <authorList>
            <person name="Konstantinidis K.T."/>
            <person name="Delong E.F."/>
        </authorList>
    </citation>
    <scope>NUCLEOTIDE SEQUENCE</scope>
</reference>
<organism evidence="2">
    <name type="scientific">uncultured marine microorganism HF4000_ANIW141A21</name>
    <dbReference type="NCBI Taxonomy" id="455535"/>
    <lineage>
        <taxon>unclassified sequences</taxon>
        <taxon>environmental samples</taxon>
    </lineage>
</organism>
<dbReference type="Gene3D" id="3.40.1180.10">
    <property type="entry name" value="Decaprenyl diphosphate synthase-like"/>
    <property type="match status" value="1"/>
</dbReference>
<evidence type="ECO:0000313" key="2">
    <source>
        <dbReference type="EMBL" id="ABZ07733.1"/>
    </source>
</evidence>
<dbReference type="Pfam" id="PF01255">
    <property type="entry name" value="Prenyltransf"/>
    <property type="match status" value="1"/>
</dbReference>
<sequence length="259" mass="29911">MWSSALRFLLIPVYGIYESWLASQIGKEAKPKHVGVILDGNRRYANHFGFDFRRGHEIGSKRGKDFLIWCLEYGIENITLFAFSSENFSRPKEEVDDILKIIKERFEELADDPIVHKNKVRIRALGRLEMLPDDLRKAIDRASRATKNYDKFNLNVAVAYGGRTELVDATVEIAQQVKNGQLLSKDVTEETITKSLYLPDLPPLDIILRTSGEKRLSNFMLWQALGSFVIFIDIYWPEIRKIDLARSIRTFQSRSRSVN</sequence>
<protein>
    <submittedName>
        <fullName evidence="2">Putative undecaprenyl diphosphate synthase</fullName>
    </submittedName>
</protein>
<dbReference type="AlphaFoldDB" id="B3T574"/>
<name>B3T574_9ZZZZ</name>
<dbReference type="GO" id="GO:0016094">
    <property type="term" value="P:polyprenol biosynthetic process"/>
    <property type="evidence" value="ECO:0007669"/>
    <property type="project" value="TreeGrafter"/>
</dbReference>
<dbReference type="GO" id="GO:0045547">
    <property type="term" value="F:ditrans,polycis-polyprenyl diphosphate synthase [(2E,6E)-farnesyl diphosphate specific] activity"/>
    <property type="evidence" value="ECO:0007669"/>
    <property type="project" value="TreeGrafter"/>
</dbReference>
<dbReference type="NCBIfam" id="TIGR00055">
    <property type="entry name" value="uppS"/>
    <property type="match status" value="1"/>
</dbReference>
<dbReference type="InterPro" id="IPR036424">
    <property type="entry name" value="UPP_synth-like_sf"/>
</dbReference>
<dbReference type="PROSITE" id="PS01066">
    <property type="entry name" value="UPP_SYNTHASE"/>
    <property type="match status" value="1"/>
</dbReference>
<dbReference type="InterPro" id="IPR001441">
    <property type="entry name" value="UPP_synth-like"/>
</dbReference>
<dbReference type="InterPro" id="IPR018520">
    <property type="entry name" value="UPP_synth-like_CS"/>
</dbReference>
<proteinExistence type="inferred from homology"/>
<dbReference type="SUPFAM" id="SSF64005">
    <property type="entry name" value="Undecaprenyl diphosphate synthase"/>
    <property type="match status" value="1"/>
</dbReference>
<evidence type="ECO:0000256" key="1">
    <source>
        <dbReference type="ARBA" id="ARBA00022679"/>
    </source>
</evidence>
<dbReference type="PANTHER" id="PTHR10291:SF43">
    <property type="entry name" value="DEHYDRODOLICHYL DIPHOSPHATE SYNTHASE COMPLEX SUBUNIT DHDDS"/>
    <property type="match status" value="1"/>
</dbReference>
<keyword evidence="1" id="KW-0808">Transferase</keyword>
<gene>
    <name evidence="2" type="ORF">ALOHA_HF4000ANIW141A21ctg1g17</name>
</gene>
<dbReference type="EMBL" id="EU016608">
    <property type="protein sequence ID" value="ABZ07733.1"/>
    <property type="molecule type" value="Genomic_DNA"/>
</dbReference>
<dbReference type="CDD" id="cd00475">
    <property type="entry name" value="Cis_IPPS"/>
    <property type="match status" value="1"/>
</dbReference>